<dbReference type="EMBL" id="NOZR01000010">
    <property type="protein sequence ID" value="OYN78905.1"/>
    <property type="molecule type" value="Genomic_DNA"/>
</dbReference>
<comment type="caution">
    <text evidence="2">The sequence shown here is derived from an EMBL/GenBank/DDBJ whole genome shotgun (WGS) entry which is preliminary data.</text>
</comment>
<feature type="transmembrane region" description="Helical" evidence="1">
    <location>
        <begin position="36"/>
        <end position="56"/>
    </location>
</feature>
<keyword evidence="1" id="KW-0812">Transmembrane</keyword>
<protein>
    <submittedName>
        <fullName evidence="2">Uncharacterized protein</fullName>
    </submittedName>
</protein>
<evidence type="ECO:0000313" key="2">
    <source>
        <dbReference type="EMBL" id="OYN78905.1"/>
    </source>
</evidence>
<dbReference type="RefSeq" id="WP_094480374.1">
    <property type="nucleotide sequence ID" value="NZ_NOZR01000010.1"/>
</dbReference>
<proteinExistence type="predicted"/>
<evidence type="ECO:0000313" key="3">
    <source>
        <dbReference type="Proteomes" id="UP000216063"/>
    </source>
</evidence>
<reference evidence="2 3" key="1">
    <citation type="submission" date="2017-07" db="EMBL/GenBank/DDBJ databases">
        <title>The new phylogeny of genus Mycobacterium.</title>
        <authorList>
            <person name="Tortoli E."/>
            <person name="Trovato A."/>
            <person name="Cirillo D.M."/>
        </authorList>
    </citation>
    <scope>NUCLEOTIDE SEQUENCE [LARGE SCALE GENOMIC DNA]</scope>
    <source>
        <strain evidence="2 3">ATCC 33027</strain>
    </source>
</reference>
<name>A0A255DNV2_9MYCO</name>
<dbReference type="Proteomes" id="UP000216063">
    <property type="component" value="Unassembled WGS sequence"/>
</dbReference>
<evidence type="ECO:0000256" key="1">
    <source>
        <dbReference type="SAM" id="Phobius"/>
    </source>
</evidence>
<gene>
    <name evidence="2" type="ORF">CG716_13635</name>
</gene>
<sequence>MTDNALTLALGLFALGTGVGKFLKEWNVEFIRMFGRALEVGAAITAGAWAVFAAVTHSNPGIGLWEQAVFAAVVLFFWVLFVLYGEVSGYLKPPS</sequence>
<dbReference type="AlphaFoldDB" id="A0A255DNV2"/>
<keyword evidence="1" id="KW-0472">Membrane</keyword>
<keyword evidence="1" id="KW-1133">Transmembrane helix</keyword>
<accession>A0A255DNV2</accession>
<keyword evidence="3" id="KW-1185">Reference proteome</keyword>
<feature type="transmembrane region" description="Helical" evidence="1">
    <location>
        <begin position="68"/>
        <end position="85"/>
    </location>
</feature>
<organism evidence="2 3">
    <name type="scientific">Mycolicibacterium sphagni</name>
    <dbReference type="NCBI Taxonomy" id="1786"/>
    <lineage>
        <taxon>Bacteria</taxon>
        <taxon>Bacillati</taxon>
        <taxon>Actinomycetota</taxon>
        <taxon>Actinomycetes</taxon>
        <taxon>Mycobacteriales</taxon>
        <taxon>Mycobacteriaceae</taxon>
        <taxon>Mycolicibacterium</taxon>
    </lineage>
</organism>